<feature type="domain" description="F-box" evidence="1">
    <location>
        <begin position="6"/>
        <end position="51"/>
    </location>
</feature>
<evidence type="ECO:0000259" key="1">
    <source>
        <dbReference type="PROSITE" id="PS50181"/>
    </source>
</evidence>
<gene>
    <name evidence="2" type="ORF">EMPS_05017</name>
</gene>
<dbReference type="EMBL" id="BQFW01000007">
    <property type="protein sequence ID" value="GJJ72659.1"/>
    <property type="molecule type" value="Genomic_DNA"/>
</dbReference>
<protein>
    <recommendedName>
        <fullName evidence="1">F-box domain-containing protein</fullName>
    </recommendedName>
</protein>
<proteinExistence type="predicted"/>
<dbReference type="InterPro" id="IPR032675">
    <property type="entry name" value="LRR_dom_sf"/>
</dbReference>
<dbReference type="Gene3D" id="3.80.10.10">
    <property type="entry name" value="Ribonuclease Inhibitor"/>
    <property type="match status" value="2"/>
</dbReference>
<dbReference type="InterPro" id="IPR001810">
    <property type="entry name" value="F-box_dom"/>
</dbReference>
<comment type="caution">
    <text evidence="2">The sequence shown here is derived from an EMBL/GenBank/DDBJ whole genome shotgun (WGS) entry which is preliminary data.</text>
</comment>
<dbReference type="OrthoDB" id="2338066at2759"/>
<dbReference type="AlphaFoldDB" id="A0A9P3H9I5"/>
<name>A0A9P3H9I5_9FUNG</name>
<keyword evidence="3" id="KW-1185">Reference proteome</keyword>
<dbReference type="InterPro" id="IPR036047">
    <property type="entry name" value="F-box-like_dom_sf"/>
</dbReference>
<evidence type="ECO:0000313" key="3">
    <source>
        <dbReference type="Proteomes" id="UP000827284"/>
    </source>
</evidence>
<reference evidence="2" key="1">
    <citation type="submission" date="2021-11" db="EMBL/GenBank/DDBJ databases">
        <authorList>
            <person name="Herlambang A."/>
            <person name="Guo Y."/>
            <person name="Takashima Y."/>
            <person name="Nishizawa T."/>
        </authorList>
    </citation>
    <scope>NUCLEOTIDE SEQUENCE</scope>
    <source>
        <strain evidence="2">E1425</strain>
    </source>
</reference>
<dbReference type="PROSITE" id="PS50181">
    <property type="entry name" value="FBOX"/>
    <property type="match status" value="1"/>
</dbReference>
<dbReference type="Proteomes" id="UP000827284">
    <property type="component" value="Unassembled WGS sequence"/>
</dbReference>
<organism evidence="2 3">
    <name type="scientific">Entomortierella parvispora</name>
    <dbReference type="NCBI Taxonomy" id="205924"/>
    <lineage>
        <taxon>Eukaryota</taxon>
        <taxon>Fungi</taxon>
        <taxon>Fungi incertae sedis</taxon>
        <taxon>Mucoromycota</taxon>
        <taxon>Mortierellomycotina</taxon>
        <taxon>Mortierellomycetes</taxon>
        <taxon>Mortierellales</taxon>
        <taxon>Mortierellaceae</taxon>
        <taxon>Entomortierella</taxon>
    </lineage>
</organism>
<dbReference type="Pfam" id="PF12937">
    <property type="entry name" value="F-box-like"/>
    <property type="match status" value="1"/>
</dbReference>
<reference evidence="2" key="2">
    <citation type="journal article" date="2022" name="Microbiol. Resour. Announc.">
        <title>Whole-Genome Sequence of Entomortierella parvispora E1425, a Mucoromycotan Fungus Associated with Burkholderiaceae-Related Endosymbiotic Bacteria.</title>
        <authorList>
            <person name="Herlambang A."/>
            <person name="Guo Y."/>
            <person name="Takashima Y."/>
            <person name="Narisawa K."/>
            <person name="Ohta H."/>
            <person name="Nishizawa T."/>
        </authorList>
    </citation>
    <scope>NUCLEOTIDE SEQUENCE</scope>
    <source>
        <strain evidence="2">E1425</strain>
    </source>
</reference>
<evidence type="ECO:0000313" key="2">
    <source>
        <dbReference type="EMBL" id="GJJ72659.1"/>
    </source>
</evidence>
<accession>A0A9P3H9I5</accession>
<dbReference type="SUPFAM" id="SSF81383">
    <property type="entry name" value="F-box domain"/>
    <property type="match status" value="1"/>
</dbReference>
<sequence length="580" mass="66147">MLNTRVLSLLELPSEIICQIPPLLSSHDLSVCVRVNKAWHQAFMDSLWHTVKLRDVSRHSVERPVFDRINALYGQHLESHNDKSGSEDTVATRSPFLQNLHRIRVIKVQYTNFLNLFWEHGQLPLEPIPLEQLSIDFEDDPGRTTSRRRTYGFPGLLDMEPILQILGRSSRLSTFTFVTAIANQGTLRTLHPQDQARLLANFPPSLKRLEMVTDRRFHGHVTSSTEQEEENEALELFLELDKRGCFENLAVLSILGVPMSMKLVVALLERSPKLEELSLNAYRATWSDRELFELISKVSSRGWKTLGFRSMSGKVGPLSMAAILRHSATLENIRLTNCLAFDSKSIQKLLCSAPNLRRFDTTPSYLHGELEPLSLLATDIVESTEDWACLGLETFKCYISGVPRPDITSKGNGRPLTGEYNAGCRSSMLESSRIQRGVLAQLGRLTKLRDVTLGKDVIEYRSKTGEARRIEKRLEGAHYSPHNYELGSQYQCLTMSLQDGLDELKNLKCLRRLTLEKMSLHMGEAEQTWMKENWPEYGKKSRDSFWKSRDHYVPIGTDLLKEKMGDDATARAAIKAFDWW</sequence>